<dbReference type="EMBL" id="PKQE01000002">
    <property type="protein sequence ID" value="PLC42291.1"/>
    <property type="molecule type" value="Genomic_DNA"/>
</dbReference>
<evidence type="ECO:0000256" key="4">
    <source>
        <dbReference type="ARBA" id="ARBA00022795"/>
    </source>
</evidence>
<gene>
    <name evidence="7" type="primary">fliS</name>
    <name evidence="7" type="ORF">C0Q88_09930</name>
</gene>
<evidence type="ECO:0000313" key="7">
    <source>
        <dbReference type="EMBL" id="PLC42291.1"/>
    </source>
</evidence>
<evidence type="ECO:0000256" key="5">
    <source>
        <dbReference type="ARBA" id="ARBA00023186"/>
    </source>
</evidence>
<evidence type="ECO:0000256" key="3">
    <source>
        <dbReference type="ARBA" id="ARBA00022490"/>
    </source>
</evidence>
<dbReference type="AlphaFoldDB" id="A0A2N4TRI6"/>
<comment type="caution">
    <text evidence="7">The sequence shown here is derived from an EMBL/GenBank/DDBJ whole genome shotgun (WGS) entry which is preliminary data.</text>
</comment>
<dbReference type="Pfam" id="PF02561">
    <property type="entry name" value="FliS"/>
    <property type="match status" value="1"/>
</dbReference>
<dbReference type="PANTHER" id="PTHR34773">
    <property type="entry name" value="FLAGELLAR SECRETION CHAPERONE FLIS"/>
    <property type="match status" value="1"/>
</dbReference>
<protein>
    <recommendedName>
        <fullName evidence="6">Flagellar secretion chaperone FliS</fullName>
    </recommendedName>
</protein>
<dbReference type="OrthoDB" id="9792010at2"/>
<evidence type="ECO:0000256" key="2">
    <source>
        <dbReference type="ARBA" id="ARBA00008787"/>
    </source>
</evidence>
<dbReference type="PANTHER" id="PTHR34773:SF1">
    <property type="entry name" value="FLAGELLAR SECRETION CHAPERONE FLIS"/>
    <property type="match status" value="1"/>
</dbReference>
<keyword evidence="7" id="KW-0966">Cell projection</keyword>
<evidence type="ECO:0000256" key="1">
    <source>
        <dbReference type="ARBA" id="ARBA00004514"/>
    </source>
</evidence>
<organism evidence="7 8">
    <name type="scientific">Ralstonia pickettii</name>
    <name type="common">Burkholderia pickettii</name>
    <dbReference type="NCBI Taxonomy" id="329"/>
    <lineage>
        <taxon>Bacteria</taxon>
        <taxon>Pseudomonadati</taxon>
        <taxon>Pseudomonadota</taxon>
        <taxon>Betaproteobacteria</taxon>
        <taxon>Burkholderiales</taxon>
        <taxon>Burkholderiaceae</taxon>
        <taxon>Ralstonia</taxon>
    </lineage>
</organism>
<sequence>MYAARRAIGAYAQVGIETSVVDANPHRLIAMLFEGARAAINLASAAIQRGDVLAKVKAFDKAISIIGQGLQASLDHQRGGDIAVQLNTLYDYMLRRLLVANGNNDLTILAEVDALLVPLQDAWLAIGQTGQPAAAVANSHLSVVS</sequence>
<keyword evidence="7" id="KW-0969">Cilium</keyword>
<evidence type="ECO:0000256" key="6">
    <source>
        <dbReference type="PIRNR" id="PIRNR039090"/>
    </source>
</evidence>
<dbReference type="CDD" id="cd16098">
    <property type="entry name" value="FliS"/>
    <property type="match status" value="1"/>
</dbReference>
<evidence type="ECO:0000313" key="8">
    <source>
        <dbReference type="Proteomes" id="UP000234456"/>
    </source>
</evidence>
<dbReference type="Gene3D" id="1.20.120.340">
    <property type="entry name" value="Flagellar protein FliS"/>
    <property type="match status" value="1"/>
</dbReference>
<dbReference type="GO" id="GO:0044780">
    <property type="term" value="P:bacterial-type flagellum assembly"/>
    <property type="evidence" value="ECO:0007669"/>
    <property type="project" value="InterPro"/>
</dbReference>
<dbReference type="NCBIfam" id="TIGR00208">
    <property type="entry name" value="fliS"/>
    <property type="match status" value="1"/>
</dbReference>
<dbReference type="Proteomes" id="UP000234456">
    <property type="component" value="Unassembled WGS sequence"/>
</dbReference>
<comment type="subcellular location">
    <subcellularLocation>
        <location evidence="1 6">Cytoplasm</location>
        <location evidence="1 6">Cytosol</location>
    </subcellularLocation>
</comment>
<keyword evidence="3 6" id="KW-0963">Cytoplasm</keyword>
<proteinExistence type="inferred from homology"/>
<dbReference type="PIRSF" id="PIRSF039090">
    <property type="entry name" value="Flis"/>
    <property type="match status" value="1"/>
</dbReference>
<dbReference type="RefSeq" id="WP_102065405.1">
    <property type="nucleotide sequence ID" value="NZ_PKQE01000002.1"/>
</dbReference>
<dbReference type="GO" id="GO:0071973">
    <property type="term" value="P:bacterial-type flagellum-dependent cell motility"/>
    <property type="evidence" value="ECO:0007669"/>
    <property type="project" value="TreeGrafter"/>
</dbReference>
<dbReference type="GO" id="GO:0005829">
    <property type="term" value="C:cytosol"/>
    <property type="evidence" value="ECO:0007669"/>
    <property type="project" value="UniProtKB-SubCell"/>
</dbReference>
<keyword evidence="5" id="KW-0143">Chaperone</keyword>
<dbReference type="InterPro" id="IPR003713">
    <property type="entry name" value="FliS"/>
</dbReference>
<reference evidence="7 8" key="1">
    <citation type="submission" date="2017-12" db="EMBL/GenBank/DDBJ databases">
        <title>Draft genome sequence of Ralstonia pickettii 52.</title>
        <authorList>
            <person name="Zheng B."/>
        </authorList>
    </citation>
    <scope>NUCLEOTIDE SEQUENCE [LARGE SCALE GENOMIC DNA]</scope>
    <source>
        <strain evidence="7 8">52</strain>
    </source>
</reference>
<keyword evidence="4 6" id="KW-1005">Bacterial flagellum biogenesis</keyword>
<keyword evidence="7" id="KW-0282">Flagellum</keyword>
<comment type="similarity">
    <text evidence="2 6">Belongs to the FliS family.</text>
</comment>
<accession>A0A2N4TRI6</accession>
<dbReference type="InterPro" id="IPR036584">
    <property type="entry name" value="FliS_sf"/>
</dbReference>
<name>A0A2N4TRI6_RALPI</name>
<dbReference type="SUPFAM" id="SSF101116">
    <property type="entry name" value="Flagellar export chaperone FliS"/>
    <property type="match status" value="1"/>
</dbReference>